<dbReference type="AlphaFoldDB" id="A0AAV1YGM0"/>
<comment type="caution">
    <text evidence="2">The sequence shown here is derived from an EMBL/GenBank/DDBJ whole genome shotgun (WGS) entry which is preliminary data.</text>
</comment>
<organism evidence="2 3">
    <name type="scientific">Lupinus luteus</name>
    <name type="common">European yellow lupine</name>
    <dbReference type="NCBI Taxonomy" id="3873"/>
    <lineage>
        <taxon>Eukaryota</taxon>
        <taxon>Viridiplantae</taxon>
        <taxon>Streptophyta</taxon>
        <taxon>Embryophyta</taxon>
        <taxon>Tracheophyta</taxon>
        <taxon>Spermatophyta</taxon>
        <taxon>Magnoliopsida</taxon>
        <taxon>eudicotyledons</taxon>
        <taxon>Gunneridae</taxon>
        <taxon>Pentapetalae</taxon>
        <taxon>rosids</taxon>
        <taxon>fabids</taxon>
        <taxon>Fabales</taxon>
        <taxon>Fabaceae</taxon>
        <taxon>Papilionoideae</taxon>
        <taxon>50 kb inversion clade</taxon>
        <taxon>genistoids sensu lato</taxon>
        <taxon>core genistoids</taxon>
        <taxon>Genisteae</taxon>
        <taxon>Lupinus</taxon>
    </lineage>
</organism>
<sequence length="230" mass="26330">MEGEFHCHDTNTIRHHVDVVTLLPLPPDCEKHQTFNVQFQKDQIFRVPSYENALLIERDQNFPPATNKERQCCPHLLLTIALILLGIVIIIDKISQPHYLISLMAKNTNKRLGIEYQKDADVLLLFEKAKVAIGKFPRLELDPNDSSKVIVELTGTNGPFPRSTNKNMNDRKYSTLVPMDLEMKINVKTKAEHVGTWVEKCNVGCMFKVRMLKNETKVLSQECKTTSKQS</sequence>
<dbReference type="Proteomes" id="UP001497480">
    <property type="component" value="Unassembled WGS sequence"/>
</dbReference>
<evidence type="ECO:0000313" key="3">
    <source>
        <dbReference type="Proteomes" id="UP001497480"/>
    </source>
</evidence>
<dbReference type="EMBL" id="CAXHTB010000025">
    <property type="protein sequence ID" value="CAL0333146.1"/>
    <property type="molecule type" value="Genomic_DNA"/>
</dbReference>
<keyword evidence="1" id="KW-0812">Transmembrane</keyword>
<reference evidence="2 3" key="1">
    <citation type="submission" date="2024-03" db="EMBL/GenBank/DDBJ databases">
        <authorList>
            <person name="Martinez-Hernandez J."/>
        </authorList>
    </citation>
    <scope>NUCLEOTIDE SEQUENCE [LARGE SCALE GENOMIC DNA]</scope>
</reference>
<name>A0AAV1YGM0_LUPLU</name>
<proteinExistence type="predicted"/>
<evidence type="ECO:0000313" key="2">
    <source>
        <dbReference type="EMBL" id="CAL0333146.1"/>
    </source>
</evidence>
<gene>
    <name evidence="2" type="ORF">LLUT_LOCUS34206</name>
</gene>
<feature type="transmembrane region" description="Helical" evidence="1">
    <location>
        <begin position="76"/>
        <end position="94"/>
    </location>
</feature>
<keyword evidence="1" id="KW-1133">Transmembrane helix</keyword>
<evidence type="ECO:0000256" key="1">
    <source>
        <dbReference type="SAM" id="Phobius"/>
    </source>
</evidence>
<keyword evidence="1" id="KW-0472">Membrane</keyword>
<protein>
    <recommendedName>
        <fullName evidence="4">Late embryogenesis abundant protein LEA-2 subgroup domain-containing protein</fullName>
    </recommendedName>
</protein>
<keyword evidence="3" id="KW-1185">Reference proteome</keyword>
<accession>A0AAV1YGM0</accession>
<evidence type="ECO:0008006" key="4">
    <source>
        <dbReference type="Google" id="ProtNLM"/>
    </source>
</evidence>